<dbReference type="Proteomes" id="UP000683360">
    <property type="component" value="Unassembled WGS sequence"/>
</dbReference>
<feature type="coiled-coil region" evidence="1">
    <location>
        <begin position="335"/>
        <end position="362"/>
    </location>
</feature>
<keyword evidence="1" id="KW-0175">Coiled coil</keyword>
<reference evidence="3" key="1">
    <citation type="submission" date="2021-03" db="EMBL/GenBank/DDBJ databases">
        <authorList>
            <person name="Bekaert M."/>
        </authorList>
    </citation>
    <scope>NUCLEOTIDE SEQUENCE</scope>
</reference>
<protein>
    <submittedName>
        <fullName evidence="3">Uncharacterized protein</fullName>
    </submittedName>
</protein>
<feature type="coiled-coil region" evidence="1">
    <location>
        <begin position="404"/>
        <end position="543"/>
    </location>
</feature>
<evidence type="ECO:0000313" key="3">
    <source>
        <dbReference type="EMBL" id="CAG2216659.1"/>
    </source>
</evidence>
<sequence>MEVHVGQTKEQIIAEQSQLIEEQNAKLEEQKSIIEEQKESLKKYKLNDEDLRRQMVEQDRINQDLYDQLKDVKMLCNKSSQSPDIDHQEITSEEGERKAHVVGKKFWQYVKSKKRDSCGIASLIVQIGDSKGKAEAHNHKFVSVFTDENTSSQPKLNTSSSQSPDIDHQEITVEITYLLYVNFPIVAQVTEDLNTRKILQTRETIMTFTGRPPKDASHIEEVKHMIETFPHPNLDGVVHQRDTGGTVPVDSDIWGKLSEDLQLAWDQYFVQKGELPNCSQYRIFINNWRGNKTKRRTQSLAEMMRALEKKDDEIYHERDEQQLLHSQLELVNHIYNGQLRRVQDLEQDNNFLRDNVHQLENGAEQDREDNNRLRDITEKDRQICDQCSQLRDLEDTKGENGLVIKRQKLMIKEKKDEVKELNVKNEEHVKTINEVNVKNEELNVKNEELNVKNEEHVKTINEQSATINDLIEQNHDKCKTINELSKQNDNLNNKINMEVHVGQTKEQIIAEQSQLIEEQKAVIEEQKESLMKYKKNDEDLRRQMVEQDRINQDLYDQLKDVKMLCNKLMMKIQAKSQSQ</sequence>
<keyword evidence="4" id="KW-1185">Reference proteome</keyword>
<evidence type="ECO:0000256" key="2">
    <source>
        <dbReference type="SAM" id="MobiDB-lite"/>
    </source>
</evidence>
<accession>A0A8S3S6E3</accession>
<evidence type="ECO:0000256" key="1">
    <source>
        <dbReference type="SAM" id="Coils"/>
    </source>
</evidence>
<organism evidence="3 4">
    <name type="scientific">Mytilus edulis</name>
    <name type="common">Blue mussel</name>
    <dbReference type="NCBI Taxonomy" id="6550"/>
    <lineage>
        <taxon>Eukaryota</taxon>
        <taxon>Metazoa</taxon>
        <taxon>Spiralia</taxon>
        <taxon>Lophotrochozoa</taxon>
        <taxon>Mollusca</taxon>
        <taxon>Bivalvia</taxon>
        <taxon>Autobranchia</taxon>
        <taxon>Pteriomorphia</taxon>
        <taxon>Mytilida</taxon>
        <taxon>Mytiloidea</taxon>
        <taxon>Mytilidae</taxon>
        <taxon>Mytilinae</taxon>
        <taxon>Mytilus</taxon>
    </lineage>
</organism>
<gene>
    <name evidence="3" type="ORF">MEDL_30447</name>
</gene>
<feature type="coiled-coil region" evidence="1">
    <location>
        <begin position="13"/>
        <end position="54"/>
    </location>
</feature>
<name>A0A8S3S6E3_MYTED</name>
<feature type="region of interest" description="Disordered" evidence="2">
    <location>
        <begin position="146"/>
        <end position="165"/>
    </location>
</feature>
<evidence type="ECO:0000313" key="4">
    <source>
        <dbReference type="Proteomes" id="UP000683360"/>
    </source>
</evidence>
<dbReference type="EMBL" id="CAJPWZ010001489">
    <property type="protein sequence ID" value="CAG2216659.1"/>
    <property type="molecule type" value="Genomic_DNA"/>
</dbReference>
<dbReference type="AlphaFoldDB" id="A0A8S3S6E3"/>
<proteinExistence type="predicted"/>
<feature type="compositionally biased region" description="Polar residues" evidence="2">
    <location>
        <begin position="146"/>
        <end position="164"/>
    </location>
</feature>
<comment type="caution">
    <text evidence="3">The sequence shown here is derived from an EMBL/GenBank/DDBJ whole genome shotgun (WGS) entry which is preliminary data.</text>
</comment>